<dbReference type="Proteomes" id="UP000292118">
    <property type="component" value="Chromosome"/>
</dbReference>
<dbReference type="InterPro" id="IPR018062">
    <property type="entry name" value="HTH_AraC-typ_CS"/>
</dbReference>
<dbReference type="Gene3D" id="1.10.10.60">
    <property type="entry name" value="Homeodomain-like"/>
    <property type="match status" value="1"/>
</dbReference>
<dbReference type="InterPro" id="IPR018060">
    <property type="entry name" value="HTH_AraC"/>
</dbReference>
<dbReference type="SMART" id="SM00342">
    <property type="entry name" value="HTH_ARAC"/>
    <property type="match status" value="1"/>
</dbReference>
<evidence type="ECO:0000256" key="1">
    <source>
        <dbReference type="ARBA" id="ARBA00023015"/>
    </source>
</evidence>
<dbReference type="OrthoDB" id="9799345at2"/>
<keyword evidence="3" id="KW-0804">Transcription</keyword>
<evidence type="ECO:0000313" key="6">
    <source>
        <dbReference type="EMBL" id="QAY69312.1"/>
    </source>
</evidence>
<dbReference type="RefSeq" id="WP_129186712.1">
    <property type="nucleotide sequence ID" value="NZ_CP035493.1"/>
</dbReference>
<keyword evidence="2" id="KW-0238">DNA-binding</keyword>
<proteinExistence type="predicted"/>
<gene>
    <name evidence="6" type="ORF">ET471_04050</name>
</gene>
<organism evidence="6 7">
    <name type="scientific">Xylanimonas protaetiae</name>
    <dbReference type="NCBI Taxonomy" id="2509457"/>
    <lineage>
        <taxon>Bacteria</taxon>
        <taxon>Bacillati</taxon>
        <taxon>Actinomycetota</taxon>
        <taxon>Actinomycetes</taxon>
        <taxon>Micrococcales</taxon>
        <taxon>Promicromonosporaceae</taxon>
        <taxon>Xylanimonas</taxon>
    </lineage>
</organism>
<dbReference type="PROSITE" id="PS00041">
    <property type="entry name" value="HTH_ARAC_FAMILY_1"/>
    <property type="match status" value="1"/>
</dbReference>
<dbReference type="Pfam" id="PF12833">
    <property type="entry name" value="HTH_18"/>
    <property type="match status" value="1"/>
</dbReference>
<evidence type="ECO:0000259" key="5">
    <source>
        <dbReference type="PROSITE" id="PS01124"/>
    </source>
</evidence>
<name>A0A4P6F1E7_9MICO</name>
<dbReference type="GO" id="GO:0003700">
    <property type="term" value="F:DNA-binding transcription factor activity"/>
    <property type="evidence" value="ECO:0007669"/>
    <property type="project" value="InterPro"/>
</dbReference>
<keyword evidence="7" id="KW-1185">Reference proteome</keyword>
<evidence type="ECO:0000256" key="4">
    <source>
        <dbReference type="SAM" id="MobiDB-lite"/>
    </source>
</evidence>
<evidence type="ECO:0000256" key="2">
    <source>
        <dbReference type="ARBA" id="ARBA00023125"/>
    </source>
</evidence>
<evidence type="ECO:0000256" key="3">
    <source>
        <dbReference type="ARBA" id="ARBA00023163"/>
    </source>
</evidence>
<dbReference type="AlphaFoldDB" id="A0A4P6F1E7"/>
<dbReference type="PROSITE" id="PS01124">
    <property type="entry name" value="HTH_ARAC_FAMILY_2"/>
    <property type="match status" value="1"/>
</dbReference>
<evidence type="ECO:0000313" key="7">
    <source>
        <dbReference type="Proteomes" id="UP000292118"/>
    </source>
</evidence>
<dbReference type="EMBL" id="CP035493">
    <property type="protein sequence ID" value="QAY69312.1"/>
    <property type="molecule type" value="Genomic_DNA"/>
</dbReference>
<accession>A0A4P6F1E7</accession>
<protein>
    <submittedName>
        <fullName evidence="6">Helix-turn-helix domain-containing protein</fullName>
    </submittedName>
</protein>
<dbReference type="KEGG" id="xya:ET471_04050"/>
<reference evidence="6 7" key="1">
    <citation type="submission" date="2019-01" db="EMBL/GenBank/DDBJ databases">
        <title>Genome sequencing of strain FW10M-9.</title>
        <authorList>
            <person name="Heo J."/>
            <person name="Kim S.-J."/>
            <person name="Kim J.-S."/>
            <person name="Hong S.-B."/>
            <person name="Kwon S.-W."/>
        </authorList>
    </citation>
    <scope>NUCLEOTIDE SEQUENCE [LARGE SCALE GENOMIC DNA]</scope>
    <source>
        <strain evidence="6 7">FW10M-9</strain>
    </source>
</reference>
<keyword evidence="1" id="KW-0805">Transcription regulation</keyword>
<sequence>MPTPAAVRLHERPVAAHLRPLPARDPSRAALRARVLEVIAAEAANPHLTPADVAAALGITDRTLARLFEHAPRSVAGHIAQARLDLALEHLDDARFSGDLDVVARRSGYSSVADLDRAVLASTGLTPADHQTDADDEPPVAGPRRGYRPTLPRGRRARDVVALLR</sequence>
<feature type="region of interest" description="Disordered" evidence="4">
    <location>
        <begin position="124"/>
        <end position="152"/>
    </location>
</feature>
<feature type="domain" description="HTH araC/xylS-type" evidence="5">
    <location>
        <begin position="33"/>
        <end position="133"/>
    </location>
</feature>
<dbReference type="GO" id="GO:0043565">
    <property type="term" value="F:sequence-specific DNA binding"/>
    <property type="evidence" value="ECO:0007669"/>
    <property type="project" value="InterPro"/>
</dbReference>